<dbReference type="Proteomes" id="UP000234289">
    <property type="component" value="Unassembled WGS sequence"/>
</dbReference>
<evidence type="ECO:0000256" key="1">
    <source>
        <dbReference type="ARBA" id="ARBA00006096"/>
    </source>
</evidence>
<dbReference type="GO" id="GO:0009002">
    <property type="term" value="F:serine-type D-Ala-D-Ala carboxypeptidase activity"/>
    <property type="evidence" value="ECO:0007669"/>
    <property type="project" value="UniProtKB-EC"/>
</dbReference>
<dbReference type="InterPro" id="IPR000667">
    <property type="entry name" value="Peptidase_S13"/>
</dbReference>
<evidence type="ECO:0000313" key="4">
    <source>
        <dbReference type="Proteomes" id="UP000234289"/>
    </source>
</evidence>
<dbReference type="AlphaFoldDB" id="A0A2H1J2G0"/>
<dbReference type="PRINTS" id="PR00922">
    <property type="entry name" value="DADACBPTASE3"/>
</dbReference>
<name>A0A2H1J2G0_BREAU</name>
<dbReference type="GO" id="GO:0000270">
    <property type="term" value="P:peptidoglycan metabolic process"/>
    <property type="evidence" value="ECO:0007669"/>
    <property type="project" value="TreeGrafter"/>
</dbReference>
<dbReference type="Pfam" id="PF02113">
    <property type="entry name" value="Peptidase_S13"/>
    <property type="match status" value="1"/>
</dbReference>
<dbReference type="PANTHER" id="PTHR30023:SF0">
    <property type="entry name" value="PENICILLIN-SENSITIVE CARBOXYPEPTIDASE A"/>
    <property type="match status" value="1"/>
</dbReference>
<accession>A0A2H1J2G0</accession>
<evidence type="ECO:0000313" key="3">
    <source>
        <dbReference type="EMBL" id="SMX81568.1"/>
    </source>
</evidence>
<protein>
    <submittedName>
        <fullName evidence="3">D-alanyl-D-alanine carboxypeptidase, serine-type, PBP4 family</fullName>
        <ecNumber evidence="3">3.4.16.4</ecNumber>
        <ecNumber evidence="3">3.4.21.-</ecNumber>
    </submittedName>
</protein>
<organism evidence="3 4">
    <name type="scientific">Brevibacterium aurantiacum</name>
    <dbReference type="NCBI Taxonomy" id="273384"/>
    <lineage>
        <taxon>Bacteria</taxon>
        <taxon>Bacillati</taxon>
        <taxon>Actinomycetota</taxon>
        <taxon>Actinomycetes</taxon>
        <taxon>Micrococcales</taxon>
        <taxon>Brevibacteriaceae</taxon>
        <taxon>Brevibacterium</taxon>
    </lineage>
</organism>
<proteinExistence type="inferred from homology"/>
<dbReference type="EC" id="3.4.21.-" evidence="3"/>
<evidence type="ECO:0000256" key="2">
    <source>
        <dbReference type="ARBA" id="ARBA00022801"/>
    </source>
</evidence>
<dbReference type="SUPFAM" id="SSF56601">
    <property type="entry name" value="beta-lactamase/transpeptidase-like"/>
    <property type="match status" value="1"/>
</dbReference>
<dbReference type="Gene3D" id="3.40.710.10">
    <property type="entry name" value="DD-peptidase/beta-lactamase superfamily"/>
    <property type="match status" value="1"/>
</dbReference>
<comment type="similarity">
    <text evidence="1">Belongs to the peptidase S13 family.</text>
</comment>
<keyword evidence="2 3" id="KW-0378">Hydrolase</keyword>
<dbReference type="InterPro" id="IPR012338">
    <property type="entry name" value="Beta-lactam/transpept-like"/>
</dbReference>
<dbReference type="EC" id="3.4.16.4" evidence="3"/>
<reference evidence="4" key="1">
    <citation type="submission" date="2017-03" db="EMBL/GenBank/DDBJ databases">
        <authorList>
            <person name="Monnet C."/>
        </authorList>
    </citation>
    <scope>NUCLEOTIDE SEQUENCE [LARGE SCALE GENOMIC DNA]</scope>
    <source>
        <strain evidence="4">CNRZ 920</strain>
    </source>
</reference>
<dbReference type="EMBL" id="FXZG01000008">
    <property type="protein sequence ID" value="SMX81568.1"/>
    <property type="molecule type" value="Genomic_DNA"/>
</dbReference>
<dbReference type="GO" id="GO:0006508">
    <property type="term" value="P:proteolysis"/>
    <property type="evidence" value="ECO:0007669"/>
    <property type="project" value="InterPro"/>
</dbReference>
<gene>
    <name evidence="3" type="ORF">BAUR920_01656</name>
</gene>
<sequence length="232" mass="24368">MPSSLSVDHAHGASPALTVAQTLTEEFVDAGIEVAAGAREGKADTDGLVSIGSIASPPMMDMLIHAGHDSDNKVIESLATIAAQRSAGDEGADEGVAELITQHARSHGAEVAVANASGLGRSNFAAPAEITNYLATVAKSDFLTYFVRTLPRAGQEGTLRDRMRNTAAVHRVRAKTGTLTQSRKPILDALAGYVFGQRRSVAFSIVFEEPVARYASKSSIDRIAVSLAEYCA</sequence>
<keyword evidence="3" id="KW-0645">Protease</keyword>
<dbReference type="RefSeq" id="WP_180959903.1">
    <property type="nucleotide sequence ID" value="NZ_FXZG01000008.1"/>
</dbReference>
<keyword evidence="3" id="KW-0121">Carboxypeptidase</keyword>
<dbReference type="PANTHER" id="PTHR30023">
    <property type="entry name" value="D-ALANYL-D-ALANINE CARBOXYPEPTIDASE"/>
    <property type="match status" value="1"/>
</dbReference>